<dbReference type="EMBL" id="JRZE01000003">
    <property type="protein sequence ID" value="KHF44490.1"/>
    <property type="molecule type" value="Genomic_DNA"/>
</dbReference>
<sequence>MWLLRFLQRAELRLLREVLTSSEVRVPRTAQWRAAGHVPRHHTVTTPRVRRLRSRVRGLCRRDLGL</sequence>
<evidence type="ECO:0000313" key="2">
    <source>
        <dbReference type="Proteomes" id="UP000030848"/>
    </source>
</evidence>
<protein>
    <submittedName>
        <fullName evidence="1">Uncharacterized protein</fullName>
    </submittedName>
</protein>
<organism evidence="1 2">
    <name type="scientific">Saccharomonospora viridis</name>
    <dbReference type="NCBI Taxonomy" id="1852"/>
    <lineage>
        <taxon>Bacteria</taxon>
        <taxon>Bacillati</taxon>
        <taxon>Actinomycetota</taxon>
        <taxon>Actinomycetes</taxon>
        <taxon>Pseudonocardiales</taxon>
        <taxon>Pseudonocardiaceae</taxon>
        <taxon>Saccharomonospora</taxon>
    </lineage>
</organism>
<name>A0A837DAE6_9PSEU</name>
<dbReference type="Proteomes" id="UP000030848">
    <property type="component" value="Unassembled WGS sequence"/>
</dbReference>
<evidence type="ECO:0000313" key="1">
    <source>
        <dbReference type="EMBL" id="KHF44490.1"/>
    </source>
</evidence>
<accession>A0A837DAE6</accession>
<reference evidence="1 2" key="1">
    <citation type="submission" date="2014-10" db="EMBL/GenBank/DDBJ databases">
        <title>Genome sequence of Micropolyspora internatus JCM3315.</title>
        <authorList>
            <person name="Shin S.-K."/>
            <person name="Yi H."/>
        </authorList>
    </citation>
    <scope>NUCLEOTIDE SEQUENCE [LARGE SCALE GENOMIC DNA]</scope>
    <source>
        <strain evidence="1 2">JCM 3315</strain>
    </source>
</reference>
<comment type="caution">
    <text evidence="1">The sequence shown here is derived from an EMBL/GenBank/DDBJ whole genome shotgun (WGS) entry which is preliminary data.</text>
</comment>
<gene>
    <name evidence="1" type="ORF">MINT15_13720</name>
</gene>
<proteinExistence type="predicted"/>
<dbReference type="AlphaFoldDB" id="A0A837DAE6"/>